<evidence type="ECO:0000313" key="2">
    <source>
        <dbReference type="Proteomes" id="UP001611383"/>
    </source>
</evidence>
<accession>A0ABY9X6N7</accession>
<gene>
    <name evidence="1" type="ORF">F0U60_48255</name>
</gene>
<dbReference type="RefSeq" id="WP_395810897.1">
    <property type="nucleotide sequence ID" value="NZ_CP043494.1"/>
</dbReference>
<sequence>MQPRDWNIGTHHAWFEPPDELWMKVRGTTTLEDAIRILELYRELGSKQPFFAVTDLSEATSVDLKARDHVSWNLRMEWFRGSIYIGAGLMQRAVANSMTFLHSVVGQPVITQHFVTTEDEARALIAHERSLLDKSL</sequence>
<reference evidence="1 2" key="1">
    <citation type="submission" date="2019-08" db="EMBL/GenBank/DDBJ databases">
        <title>Archangium and Cystobacter genomes.</title>
        <authorList>
            <person name="Chen I.-C.K."/>
            <person name="Wielgoss S."/>
        </authorList>
    </citation>
    <scope>NUCLEOTIDE SEQUENCE [LARGE SCALE GENOMIC DNA]</scope>
    <source>
        <strain evidence="1 2">Cbm 6</strain>
    </source>
</reference>
<dbReference type="EMBL" id="CP043494">
    <property type="protein sequence ID" value="WNG51064.1"/>
    <property type="molecule type" value="Genomic_DNA"/>
</dbReference>
<organism evidence="1 2">
    <name type="scientific">Archangium minus</name>
    <dbReference type="NCBI Taxonomy" id="83450"/>
    <lineage>
        <taxon>Bacteria</taxon>
        <taxon>Pseudomonadati</taxon>
        <taxon>Myxococcota</taxon>
        <taxon>Myxococcia</taxon>
        <taxon>Myxococcales</taxon>
        <taxon>Cystobacterineae</taxon>
        <taxon>Archangiaceae</taxon>
        <taxon>Archangium</taxon>
    </lineage>
</organism>
<dbReference type="Proteomes" id="UP001611383">
    <property type="component" value="Chromosome"/>
</dbReference>
<evidence type="ECO:0000313" key="1">
    <source>
        <dbReference type="EMBL" id="WNG51064.1"/>
    </source>
</evidence>
<name>A0ABY9X6N7_9BACT</name>
<proteinExistence type="predicted"/>
<keyword evidence="2" id="KW-1185">Reference proteome</keyword>
<protein>
    <submittedName>
        <fullName evidence="1">Uncharacterized protein</fullName>
    </submittedName>
</protein>